<dbReference type="Pfam" id="PF04185">
    <property type="entry name" value="Phosphoesterase"/>
    <property type="match status" value="1"/>
</dbReference>
<dbReference type="PANTHER" id="PTHR47197">
    <property type="entry name" value="PROTEIN NIRF"/>
    <property type="match status" value="1"/>
</dbReference>
<dbReference type="InterPro" id="IPR051200">
    <property type="entry name" value="Host-pathogen_enzymatic-act"/>
</dbReference>
<dbReference type="SUPFAM" id="SSF53649">
    <property type="entry name" value="Alkaline phosphatase-like"/>
    <property type="match status" value="1"/>
</dbReference>
<proteinExistence type="predicted"/>
<evidence type="ECO:0000313" key="2">
    <source>
        <dbReference type="EMBL" id="QEM08530.1"/>
    </source>
</evidence>
<organism evidence="2 3">
    <name type="scientific">Mucilaginibacter rubeus</name>
    <dbReference type="NCBI Taxonomy" id="2027860"/>
    <lineage>
        <taxon>Bacteria</taxon>
        <taxon>Pseudomonadati</taxon>
        <taxon>Bacteroidota</taxon>
        <taxon>Sphingobacteriia</taxon>
        <taxon>Sphingobacteriales</taxon>
        <taxon>Sphingobacteriaceae</taxon>
        <taxon>Mucilaginibacter</taxon>
    </lineage>
</organism>
<dbReference type="InterPro" id="IPR015943">
    <property type="entry name" value="WD40/YVTN_repeat-like_dom_sf"/>
</dbReference>
<dbReference type="RefSeq" id="WP_112573402.1">
    <property type="nucleotide sequence ID" value="NZ_CP043450.1"/>
</dbReference>
<dbReference type="InterPro" id="IPR019405">
    <property type="entry name" value="Lactonase_7-beta_prop"/>
</dbReference>
<sequence length="865" mass="94746">MRISTIVFGVTSFLTFSFFGIQNSLAQSAKTPQRRKDVKAPVDTSWNKLSAGDRMFVNSQLFNPAGQTLDLPKGTRVLNIELARKKKFLVSKSNKGLAVISADSFKVVNQFEYEKGESGSMYGLAIGGNDSTVYFTGAQRNLYIGKLNQSGVFKLSKEIDLSIDKKPTTPLGIGLVSNNVAYVALAIPNQVAVVDIDKGKVLNKIPVGVCPYAIAISKDKKLAFVSNFGGPNAKKGDRTEASAGTKVAVDDYSIALRGSVSVIDIQSRKVIHEITTRIHPESMVLSPDGDLLYVSDDSGDGISVVDAKTFKVVQTISTKPDPALPYGSLTTGLSFSPDGKVLYAANAGNNSIALINPKQPQKGPYGFVAAGGFPGAVCATEDHLFIGNVTPLKQGSLQKAVLPTNKEQLARYTADAEKGFHFIEMLRAQAEANLTAKPQPVPSNVGEPSSIKHVVYIIRENKKFDQELGDFGKGNCDPKLVEYSKQVTPNAHSLAEQFVLLDNYYCNGINSSDGHQWATQGISTPYHEKDFSAGHCAYDFGTDPLCYAGCGFIWDHLLRKGISFRNFGELDFAEVTNGKTWTDLYNGWKNKSDSIFYKCGYQVKSLEKYSDLRFPGWNLTIPEGIRTDVFIKALQEYEAKGSFPEFTIIYLSNDHTSGYAENLPTPRAYVADNDLATGRVIEALSKSSFWKDMAIFINEDDPQSGTDHVDGHRSVCFVAGPYVKRNTTVSKFYNQASVLHTICQIFGVQPMNQLVAMAPLMTDCFKANPDYQGYASLTPVIPVNEMNPPKKKMTSKTMIKLAPLTQKLDFSKPDLNDKDALLFSEYLWSTIHGDIPFPKAYFGAHGKGLKALGLKADPQFKDDDD</sequence>
<protein>
    <submittedName>
        <fullName evidence="2">Beta-propeller fold lactonase family protein</fullName>
    </submittedName>
</protein>
<name>A0A5C1HU00_9SPHI</name>
<keyword evidence="3" id="KW-1185">Reference proteome</keyword>
<dbReference type="OrthoDB" id="145213at2"/>
<dbReference type="PANTHER" id="PTHR47197:SF3">
    <property type="entry name" value="DIHYDRO-HEME D1 DEHYDROGENASE"/>
    <property type="match status" value="1"/>
</dbReference>
<dbReference type="Pfam" id="PF10282">
    <property type="entry name" value="Lactonase"/>
    <property type="match status" value="1"/>
</dbReference>
<dbReference type="Gene3D" id="2.130.10.10">
    <property type="entry name" value="YVTN repeat-like/Quinoprotein amine dehydrogenase"/>
    <property type="match status" value="2"/>
</dbReference>
<dbReference type="SUPFAM" id="SSF50974">
    <property type="entry name" value="Nitrous oxide reductase, N-terminal domain"/>
    <property type="match status" value="1"/>
</dbReference>
<dbReference type="InterPro" id="IPR007312">
    <property type="entry name" value="Phosphoesterase"/>
</dbReference>
<dbReference type="EMBL" id="CP043450">
    <property type="protein sequence ID" value="QEM08530.1"/>
    <property type="molecule type" value="Genomic_DNA"/>
</dbReference>
<evidence type="ECO:0000256" key="1">
    <source>
        <dbReference type="ARBA" id="ARBA00022801"/>
    </source>
</evidence>
<evidence type="ECO:0000313" key="3">
    <source>
        <dbReference type="Proteomes" id="UP000251402"/>
    </source>
</evidence>
<dbReference type="InterPro" id="IPR017850">
    <property type="entry name" value="Alkaline_phosphatase_core_sf"/>
</dbReference>
<accession>A0A5C1HU00</accession>
<dbReference type="GO" id="GO:0016788">
    <property type="term" value="F:hydrolase activity, acting on ester bonds"/>
    <property type="evidence" value="ECO:0007669"/>
    <property type="project" value="InterPro"/>
</dbReference>
<dbReference type="KEGG" id="mrub:DEO27_000325"/>
<keyword evidence="1" id="KW-0378">Hydrolase</keyword>
<dbReference type="AlphaFoldDB" id="A0A5C1HU00"/>
<reference evidence="2" key="1">
    <citation type="submission" date="2019-08" db="EMBL/GenBank/DDBJ databases">
        <title>Comparative genome analysis confer to the adaptation heavy metal polluted environment.</title>
        <authorList>
            <person name="Li Y."/>
        </authorList>
    </citation>
    <scope>NUCLEOTIDE SEQUENCE [LARGE SCALE GENOMIC DNA]</scope>
    <source>
        <strain evidence="2">P1</strain>
    </source>
</reference>
<gene>
    <name evidence="2" type="ORF">DEO27_000325</name>
</gene>
<dbReference type="InterPro" id="IPR011045">
    <property type="entry name" value="N2O_reductase_N"/>
</dbReference>
<dbReference type="Gene3D" id="3.40.720.10">
    <property type="entry name" value="Alkaline Phosphatase, subunit A"/>
    <property type="match status" value="1"/>
</dbReference>
<dbReference type="Proteomes" id="UP000251402">
    <property type="component" value="Chromosome"/>
</dbReference>